<comment type="similarity">
    <text evidence="3">In the C-terminal section; belongs to the pectinesterase family.</text>
</comment>
<dbReference type="EMBL" id="JADCNL010000006">
    <property type="protein sequence ID" value="KAG0476897.1"/>
    <property type="molecule type" value="Genomic_DNA"/>
</dbReference>
<organism evidence="8 9">
    <name type="scientific">Vanilla planifolia</name>
    <name type="common">Vanilla</name>
    <dbReference type="NCBI Taxonomy" id="51239"/>
    <lineage>
        <taxon>Eukaryota</taxon>
        <taxon>Viridiplantae</taxon>
        <taxon>Streptophyta</taxon>
        <taxon>Embryophyta</taxon>
        <taxon>Tracheophyta</taxon>
        <taxon>Spermatophyta</taxon>
        <taxon>Magnoliopsida</taxon>
        <taxon>Liliopsida</taxon>
        <taxon>Asparagales</taxon>
        <taxon>Orchidaceae</taxon>
        <taxon>Vanilloideae</taxon>
        <taxon>Vanilleae</taxon>
        <taxon>Vanilla</taxon>
    </lineage>
</organism>
<dbReference type="AlphaFoldDB" id="A0A835QYB8"/>
<name>A0A835QYB8_VANPL</name>
<reference evidence="8 9" key="1">
    <citation type="journal article" date="2020" name="Nat. Food">
        <title>A phased Vanilla planifolia genome enables genetic improvement of flavour and production.</title>
        <authorList>
            <person name="Hasing T."/>
            <person name="Tang H."/>
            <person name="Brym M."/>
            <person name="Khazi F."/>
            <person name="Huang T."/>
            <person name="Chambers A.H."/>
        </authorList>
    </citation>
    <scope>NUCLEOTIDE SEQUENCE [LARGE SCALE GENOMIC DNA]</scope>
    <source>
        <tissue evidence="8">Leaf</tissue>
    </source>
</reference>
<dbReference type="CDD" id="cd15798">
    <property type="entry name" value="PMEI-like_3"/>
    <property type="match status" value="1"/>
</dbReference>
<keyword evidence="6" id="KW-0472">Membrane</keyword>
<comment type="caution">
    <text evidence="8">The sequence shown here is derived from an EMBL/GenBank/DDBJ whole genome shotgun (WGS) entry which is preliminary data.</text>
</comment>
<dbReference type="InterPro" id="IPR006501">
    <property type="entry name" value="Pectinesterase_inhib_dom"/>
</dbReference>
<keyword evidence="5" id="KW-0063">Aspartyl esterase</keyword>
<keyword evidence="6" id="KW-1133">Transmembrane helix</keyword>
<proteinExistence type="inferred from homology"/>
<evidence type="ECO:0000256" key="2">
    <source>
        <dbReference type="ARBA" id="ARBA00006027"/>
    </source>
</evidence>
<dbReference type="OrthoDB" id="5723at2759"/>
<dbReference type="Gene3D" id="2.160.20.10">
    <property type="entry name" value="Single-stranded right-handed beta-helix, Pectin lyase-like"/>
    <property type="match status" value="1"/>
</dbReference>
<dbReference type="InterPro" id="IPR000070">
    <property type="entry name" value="Pectinesterase_cat"/>
</dbReference>
<dbReference type="SUPFAM" id="SSF51126">
    <property type="entry name" value="Pectin lyase-like"/>
    <property type="match status" value="1"/>
</dbReference>
<evidence type="ECO:0000256" key="5">
    <source>
        <dbReference type="ARBA" id="ARBA00023085"/>
    </source>
</evidence>
<evidence type="ECO:0000259" key="7">
    <source>
        <dbReference type="SMART" id="SM00856"/>
    </source>
</evidence>
<dbReference type="InterPro" id="IPR011050">
    <property type="entry name" value="Pectin_lyase_fold/virulence"/>
</dbReference>
<dbReference type="FunFam" id="1.20.140.40:FF:000001">
    <property type="entry name" value="Pectinesterase"/>
    <property type="match status" value="1"/>
</dbReference>
<feature type="transmembrane region" description="Helical" evidence="6">
    <location>
        <begin position="7"/>
        <end position="28"/>
    </location>
</feature>
<dbReference type="PANTHER" id="PTHR31707">
    <property type="entry name" value="PECTINESTERASE"/>
    <property type="match status" value="1"/>
</dbReference>
<dbReference type="InterPro" id="IPR012334">
    <property type="entry name" value="Pectin_lyas_fold"/>
</dbReference>
<protein>
    <recommendedName>
        <fullName evidence="7">Pectinesterase inhibitor domain-containing protein</fullName>
    </recommendedName>
</protein>
<gene>
    <name evidence="8" type="ORF">HPP92_013738</name>
</gene>
<evidence type="ECO:0000256" key="6">
    <source>
        <dbReference type="SAM" id="Phobius"/>
    </source>
</evidence>
<comment type="pathway">
    <text evidence="1">Glycan metabolism; pectin degradation; 2-dehydro-3-deoxy-D-gluconate from pectin: step 1/5.</text>
</comment>
<dbReference type="Gene3D" id="1.20.140.40">
    <property type="entry name" value="Invertase/pectin methylesterase inhibitor family protein"/>
    <property type="match status" value="1"/>
</dbReference>
<dbReference type="GO" id="GO:0042545">
    <property type="term" value="P:cell wall modification"/>
    <property type="evidence" value="ECO:0007669"/>
    <property type="project" value="InterPro"/>
</dbReference>
<accession>A0A835QYB8</accession>
<dbReference type="GO" id="GO:0030599">
    <property type="term" value="F:pectinesterase activity"/>
    <property type="evidence" value="ECO:0007669"/>
    <property type="project" value="InterPro"/>
</dbReference>
<dbReference type="Proteomes" id="UP000636800">
    <property type="component" value="Chromosome 6"/>
</dbReference>
<evidence type="ECO:0000256" key="4">
    <source>
        <dbReference type="ARBA" id="ARBA00022801"/>
    </source>
</evidence>
<dbReference type="UniPathway" id="UPA00545">
    <property type="reaction ID" value="UER00823"/>
</dbReference>
<dbReference type="SMART" id="SM00856">
    <property type="entry name" value="PMEI"/>
    <property type="match status" value="1"/>
</dbReference>
<evidence type="ECO:0000256" key="1">
    <source>
        <dbReference type="ARBA" id="ARBA00005184"/>
    </source>
</evidence>
<evidence type="ECO:0000256" key="3">
    <source>
        <dbReference type="ARBA" id="ARBA00007786"/>
    </source>
</evidence>
<dbReference type="GO" id="GO:0004857">
    <property type="term" value="F:enzyme inhibitor activity"/>
    <property type="evidence" value="ECO:0007669"/>
    <property type="project" value="InterPro"/>
</dbReference>
<comment type="similarity">
    <text evidence="2">In the N-terminal section; belongs to the PMEI family.</text>
</comment>
<keyword evidence="6" id="KW-0812">Transmembrane</keyword>
<feature type="domain" description="Pectinesterase inhibitor" evidence="7">
    <location>
        <begin position="51"/>
        <end position="203"/>
    </location>
</feature>
<dbReference type="Pfam" id="PF01095">
    <property type="entry name" value="Pectinesterase"/>
    <property type="match status" value="1"/>
</dbReference>
<dbReference type="NCBIfam" id="TIGR01614">
    <property type="entry name" value="PME_inhib"/>
    <property type="match status" value="1"/>
</dbReference>
<dbReference type="GO" id="GO:0045490">
    <property type="term" value="P:pectin catabolic process"/>
    <property type="evidence" value="ECO:0007669"/>
    <property type="project" value="UniProtKB-UniPathway"/>
</dbReference>
<keyword evidence="9" id="KW-1185">Reference proteome</keyword>
<dbReference type="InterPro" id="IPR035513">
    <property type="entry name" value="Invertase/methylesterase_inhib"/>
</dbReference>
<dbReference type="SUPFAM" id="SSF101148">
    <property type="entry name" value="Plant invertase/pectin methylesterase inhibitor"/>
    <property type="match status" value="1"/>
</dbReference>
<evidence type="ECO:0000313" key="9">
    <source>
        <dbReference type="Proteomes" id="UP000636800"/>
    </source>
</evidence>
<evidence type="ECO:0000313" key="8">
    <source>
        <dbReference type="EMBL" id="KAG0476897.1"/>
    </source>
</evidence>
<keyword evidence="4" id="KW-0378">Hydrolase</keyword>
<dbReference type="Pfam" id="PF04043">
    <property type="entry name" value="PMEI"/>
    <property type="match status" value="1"/>
</dbReference>
<sequence length="341" mass="37840">MAGNRKRVIIGGSVVLLVAIVAAIGFVVNHNNGSSSSSDVTSSAAGDNLQSSTKSVQAICHATDYRDICISSISKVANGTTDPRELVKAAFQVASDHIREALAHSQVLSKAASDPRTKDALHTCGELMNYAIEDILTTFNKLGVFNMTDPAKFVGELKLWLDAAATYQETCLDGFQNTTGDASEGMRKALNASMELTDNALAIVGELEQFIDELKLPAVMSRRLLSEEEEEEEQGEFPSWVSAERRRLLAVPPSGIEPDVVVAQDGSGDFSTINEALAVAPIKSQKNFVVYVKTGVYKEKGDRFQKYDKHHHRRRWRHQEQGHWKPQLHRWHRHFQNRQLR</sequence>